<dbReference type="Pfam" id="PF12787">
    <property type="entry name" value="EcsC"/>
    <property type="match status" value="1"/>
</dbReference>
<protein>
    <recommendedName>
        <fullName evidence="4">EcsC family protein</fullName>
    </recommendedName>
</protein>
<evidence type="ECO:0000256" key="1">
    <source>
        <dbReference type="SAM" id="MobiDB-lite"/>
    </source>
</evidence>
<gene>
    <name evidence="2" type="ORF">GCM10025883_13400</name>
</gene>
<feature type="compositionally biased region" description="Basic and acidic residues" evidence="1">
    <location>
        <begin position="1"/>
        <end position="10"/>
    </location>
</feature>
<dbReference type="RefSeq" id="WP_284303239.1">
    <property type="nucleotide sequence ID" value="NZ_BSUO01000001.1"/>
</dbReference>
<keyword evidence="3" id="KW-1185">Reference proteome</keyword>
<comment type="caution">
    <text evidence="2">The sequence shown here is derived from an EMBL/GenBank/DDBJ whole genome shotgun (WGS) entry which is preliminary data.</text>
</comment>
<name>A0ABQ6IMZ3_9MICO</name>
<proteinExistence type="predicted"/>
<accession>A0ABQ6IMZ3</accession>
<dbReference type="InterPro" id="IPR024787">
    <property type="entry name" value="EcsC"/>
</dbReference>
<evidence type="ECO:0000313" key="2">
    <source>
        <dbReference type="EMBL" id="GMA39295.1"/>
    </source>
</evidence>
<organism evidence="2 3">
    <name type="scientific">Mobilicoccus caccae</name>
    <dbReference type="NCBI Taxonomy" id="1859295"/>
    <lineage>
        <taxon>Bacteria</taxon>
        <taxon>Bacillati</taxon>
        <taxon>Actinomycetota</taxon>
        <taxon>Actinomycetes</taxon>
        <taxon>Micrococcales</taxon>
        <taxon>Dermatophilaceae</taxon>
        <taxon>Mobilicoccus</taxon>
    </lineage>
</organism>
<evidence type="ECO:0008006" key="4">
    <source>
        <dbReference type="Google" id="ProtNLM"/>
    </source>
</evidence>
<feature type="region of interest" description="Disordered" evidence="1">
    <location>
        <begin position="1"/>
        <end position="21"/>
    </location>
</feature>
<reference evidence="3" key="1">
    <citation type="journal article" date="2019" name="Int. J. Syst. Evol. Microbiol.">
        <title>The Global Catalogue of Microorganisms (GCM) 10K type strain sequencing project: providing services to taxonomists for standard genome sequencing and annotation.</title>
        <authorList>
            <consortium name="The Broad Institute Genomics Platform"/>
            <consortium name="The Broad Institute Genome Sequencing Center for Infectious Disease"/>
            <person name="Wu L."/>
            <person name="Ma J."/>
        </authorList>
    </citation>
    <scope>NUCLEOTIDE SEQUENCE [LARGE SCALE GENOMIC DNA]</scope>
    <source>
        <strain evidence="3">NBRC 113072</strain>
    </source>
</reference>
<dbReference type="EMBL" id="BSUO01000001">
    <property type="protein sequence ID" value="GMA39295.1"/>
    <property type="molecule type" value="Genomic_DNA"/>
</dbReference>
<evidence type="ECO:0000313" key="3">
    <source>
        <dbReference type="Proteomes" id="UP001157126"/>
    </source>
</evidence>
<dbReference type="Proteomes" id="UP001157126">
    <property type="component" value="Unassembled WGS sequence"/>
</dbReference>
<sequence length="234" mass="24581">MGIFDRKNESEPAPIATEDMSGLSAQASRLVERILEVGIEGKGSFDSAQKIADDARRRRSDPERVIDDIVGAHTRLAAGSGFVTGLGGFVTLPVALPANVAGFYILATRMAAAIAAVRGYDLSQQSVRSAILLSLVGADADDLLKKVGYSSGGRLANLAAQKMPGAVLMAINKGVGFRLITRLGRSTFARLGRGVPLMGGVIGAGLDAYLIDKIAKHVRREFPFKATVTTLPSS</sequence>